<comment type="caution">
    <text evidence="1">The sequence shown here is derived from an EMBL/GenBank/DDBJ whole genome shotgun (WGS) entry which is preliminary data.</text>
</comment>
<evidence type="ECO:0000313" key="1">
    <source>
        <dbReference type="EMBL" id="MUH73197.1"/>
    </source>
</evidence>
<dbReference type="Proteomes" id="UP000439994">
    <property type="component" value="Unassembled WGS sequence"/>
</dbReference>
<keyword evidence="2" id="KW-1185">Reference proteome</keyword>
<protein>
    <submittedName>
        <fullName evidence="1">Uncharacterized protein</fullName>
    </submittedName>
</protein>
<name>A0A6N8FDA4_9GAMM</name>
<proteinExistence type="predicted"/>
<sequence>MRTSRVFGERELSDFLEASKSNVLSSMESLKDDYILNVNESDYIAHKLSEAVIEQLEIHEDQIYASSSERMIPAEHFPSSLHVYSGKSYKKDVIKFHVPISGNIQLLHCVPSTSLMWSMNIEVNGNEFCFEIINFFNDPESIVREKDANLKSIMQQLAHVQRDVERFNSSLETQIKSAFESNKSRVRAKSGVLASLGVPIKKTSETSPTFAVPAPQKRKKVILNKPEVNEVGYSPEPSLDQSVYNDILQMIHDVGKEFERLPSLYAQKEEEHLRDHFLMMLEPNFNGSATGETFNKTGKTDILLRYENTNVFIGECKFWKGQKSFLATISQLLGYLTWRDSKAAVIMFVPNKDFSSAVDVAKSSVNEHENFIKFVNEKDETWFNYEFHLNGDRNRTVKIAVMLYHTPR</sequence>
<dbReference type="AlphaFoldDB" id="A0A6N8FDA4"/>
<accession>A0A6N8FDA4</accession>
<reference evidence="1 2" key="1">
    <citation type="submission" date="2019-11" db="EMBL/GenBank/DDBJ databases">
        <title>P. haliotis isolates from Z. marina roots.</title>
        <authorList>
            <person name="Cohen M."/>
            <person name="Jospin G."/>
            <person name="Eisen J.A."/>
            <person name="Coil D.A."/>
        </authorList>
    </citation>
    <scope>NUCLEOTIDE SEQUENCE [LARGE SCALE GENOMIC DNA]</scope>
    <source>
        <strain evidence="1 2">UCD-MCMsp1aY</strain>
    </source>
</reference>
<organism evidence="1 2">
    <name type="scientific">Psychrosphaera haliotis</name>
    <dbReference type="NCBI Taxonomy" id="555083"/>
    <lineage>
        <taxon>Bacteria</taxon>
        <taxon>Pseudomonadati</taxon>
        <taxon>Pseudomonadota</taxon>
        <taxon>Gammaproteobacteria</taxon>
        <taxon>Alteromonadales</taxon>
        <taxon>Pseudoalteromonadaceae</taxon>
        <taxon>Psychrosphaera</taxon>
    </lineage>
</organism>
<gene>
    <name evidence="1" type="ORF">GNP35_12325</name>
</gene>
<dbReference type="EMBL" id="WOCD01000005">
    <property type="protein sequence ID" value="MUH73197.1"/>
    <property type="molecule type" value="Genomic_DNA"/>
</dbReference>
<dbReference type="OrthoDB" id="5447244at2"/>
<dbReference type="RefSeq" id="WP_155696398.1">
    <property type="nucleotide sequence ID" value="NZ_WOCD01000005.1"/>
</dbReference>
<evidence type="ECO:0000313" key="2">
    <source>
        <dbReference type="Proteomes" id="UP000439994"/>
    </source>
</evidence>